<dbReference type="AlphaFoldDB" id="A0A1T1HDG1"/>
<dbReference type="EMBL" id="MTSD02000002">
    <property type="protein sequence ID" value="OOV87865.1"/>
    <property type="molecule type" value="Genomic_DNA"/>
</dbReference>
<gene>
    <name evidence="9" type="ORF">BTA35_0207660</name>
</gene>
<dbReference type="RefSeq" id="WP_078319215.1">
    <property type="nucleotide sequence ID" value="NZ_FXTS01000002.1"/>
</dbReference>
<evidence type="ECO:0000256" key="6">
    <source>
        <dbReference type="RuleBase" id="RU000384"/>
    </source>
</evidence>
<evidence type="ECO:0000313" key="9">
    <source>
        <dbReference type="EMBL" id="OOV87865.1"/>
    </source>
</evidence>
<dbReference type="STRING" id="966.BTA35_0207660"/>
<accession>A0A1T1HDG1</accession>
<dbReference type="PANTHER" id="PTHR43785">
    <property type="entry name" value="GAMMA-GLUTAMYLPUTRESCINE SYNTHETASE"/>
    <property type="match status" value="1"/>
</dbReference>
<dbReference type="Proteomes" id="UP000190064">
    <property type="component" value="Unassembled WGS sequence"/>
</dbReference>
<protein>
    <submittedName>
        <fullName evidence="9">Glutamine synthetase</fullName>
    </submittedName>
</protein>
<dbReference type="InterPro" id="IPR014746">
    <property type="entry name" value="Gln_synth/guanido_kin_cat_dom"/>
</dbReference>
<dbReference type="PROSITE" id="PS51987">
    <property type="entry name" value="GS_CATALYTIC"/>
    <property type="match status" value="1"/>
</dbReference>
<dbReference type="GO" id="GO:0004356">
    <property type="term" value="F:glutamine synthetase activity"/>
    <property type="evidence" value="ECO:0007669"/>
    <property type="project" value="InterPro"/>
</dbReference>
<dbReference type="SUPFAM" id="SSF55931">
    <property type="entry name" value="Glutamine synthetase/guanido kinase"/>
    <property type="match status" value="1"/>
</dbReference>
<dbReference type="Gene3D" id="3.30.590.10">
    <property type="entry name" value="Glutamine synthetase/guanido kinase, catalytic domain"/>
    <property type="match status" value="1"/>
</dbReference>
<keyword evidence="2" id="KW-0436">Ligase</keyword>
<dbReference type="Pfam" id="PF00120">
    <property type="entry name" value="Gln-synt_C"/>
    <property type="match status" value="1"/>
</dbReference>
<dbReference type="InterPro" id="IPR008146">
    <property type="entry name" value="Gln_synth_cat_dom"/>
</dbReference>
<organism evidence="9 10">
    <name type="scientific">Oceanospirillum linum</name>
    <dbReference type="NCBI Taxonomy" id="966"/>
    <lineage>
        <taxon>Bacteria</taxon>
        <taxon>Pseudomonadati</taxon>
        <taxon>Pseudomonadota</taxon>
        <taxon>Gammaproteobacteria</taxon>
        <taxon>Oceanospirillales</taxon>
        <taxon>Oceanospirillaceae</taxon>
        <taxon>Oceanospirillum</taxon>
    </lineage>
</organism>
<evidence type="ECO:0000259" key="8">
    <source>
        <dbReference type="PROSITE" id="PS51987"/>
    </source>
</evidence>
<evidence type="ECO:0000256" key="1">
    <source>
        <dbReference type="ARBA" id="ARBA00009897"/>
    </source>
</evidence>
<keyword evidence="4" id="KW-0067">ATP-binding</keyword>
<name>A0A1T1HDG1_OCELI</name>
<dbReference type="GO" id="GO:0005524">
    <property type="term" value="F:ATP binding"/>
    <property type="evidence" value="ECO:0007669"/>
    <property type="project" value="UniProtKB-KW"/>
</dbReference>
<dbReference type="InterPro" id="IPR008147">
    <property type="entry name" value="Gln_synt_N"/>
</dbReference>
<keyword evidence="3" id="KW-0547">Nucleotide-binding</keyword>
<dbReference type="GO" id="GO:0006542">
    <property type="term" value="P:glutamine biosynthetic process"/>
    <property type="evidence" value="ECO:0007669"/>
    <property type="project" value="InterPro"/>
</dbReference>
<dbReference type="InterPro" id="IPR036651">
    <property type="entry name" value="Gln_synt_N_sf"/>
</dbReference>
<evidence type="ECO:0000259" key="7">
    <source>
        <dbReference type="PROSITE" id="PS51986"/>
    </source>
</evidence>
<reference evidence="9" key="1">
    <citation type="submission" date="2017-02" db="EMBL/GenBank/DDBJ databases">
        <title>Draft Genome Sequence of the Salt Water Bacterium Oceanospirillum linum ATCC 11336.</title>
        <authorList>
            <person name="Trachtenberg A.M."/>
            <person name="Carney J.G."/>
            <person name="Linnane J.D."/>
            <person name="Rheaume B.A."/>
            <person name="Pitts N.L."/>
            <person name="Mykles D.L."/>
            <person name="Maclea K.S."/>
        </authorList>
    </citation>
    <scope>NUCLEOTIDE SEQUENCE [LARGE SCALE GENOMIC DNA]</scope>
    <source>
        <strain evidence="9">ATCC 11336</strain>
    </source>
</reference>
<feature type="domain" description="GS beta-grasp" evidence="7">
    <location>
        <begin position="14"/>
        <end position="104"/>
    </location>
</feature>
<dbReference type="GO" id="GO:0006598">
    <property type="term" value="P:polyamine catabolic process"/>
    <property type="evidence" value="ECO:0007669"/>
    <property type="project" value="TreeGrafter"/>
</dbReference>
<dbReference type="FunFam" id="3.30.590.10:FF:000005">
    <property type="entry name" value="Probable glutamine synthetase"/>
    <property type="match status" value="1"/>
</dbReference>
<dbReference type="Gene3D" id="3.10.20.70">
    <property type="entry name" value="Glutamine synthetase, N-terminal domain"/>
    <property type="match status" value="1"/>
</dbReference>
<feature type="domain" description="GS catalytic" evidence="8">
    <location>
        <begin position="111"/>
        <end position="448"/>
    </location>
</feature>
<evidence type="ECO:0000256" key="2">
    <source>
        <dbReference type="ARBA" id="ARBA00022598"/>
    </source>
</evidence>
<dbReference type="SMART" id="SM01230">
    <property type="entry name" value="Gln-synt_C"/>
    <property type="match status" value="1"/>
</dbReference>
<evidence type="ECO:0000313" key="10">
    <source>
        <dbReference type="Proteomes" id="UP000190064"/>
    </source>
</evidence>
<proteinExistence type="inferred from homology"/>
<dbReference type="SUPFAM" id="SSF54368">
    <property type="entry name" value="Glutamine synthetase, N-terminal domain"/>
    <property type="match status" value="1"/>
</dbReference>
<sequence length="448" mass="50167">MEAVARFLKENAISEVESTLPDMTGNARGKFYPPKKFLDEKGGRIPETLLVQTVTGDWAANHFDIVDAADKDMILHPDPDTLRIVPWANEPTAQVINDCYTTDGKLHPLSCRSILRYVLSLFEKEGLKPVIAPEVEFYLVQKNIDPDYHLKPAIGRSGRRETARQSYSIDAVNEFDPLVDTLYDYCEAQGLDVDTLIHETGAAQMEINFLHGDPLKLADQVFIFKRTLREAAMKHGAYATFMAKPMEEEPGSSMHIHQSLIDIKTGENIFAGKDGEKFSPEFYHYLGGLQKYTPNAISFYAPNVNSYRRFTPDMSAPVNTKWGIDNRTTGLRAPEAPPVATRIENRFPGADCNPYLAIAASLACGYLGLKGKIQPTKPTTDAAAEEGDQVEVARTLEEGLRLLEDCPELKEIFGNQFVDAYIGVKRAEFETFNKVISSWEREYLLLTV</sequence>
<comment type="similarity">
    <text evidence="1 5 6">Belongs to the glutamine synthetase family.</text>
</comment>
<dbReference type="PROSITE" id="PS51986">
    <property type="entry name" value="GS_BETA_GRASP"/>
    <property type="match status" value="1"/>
</dbReference>
<evidence type="ECO:0000256" key="5">
    <source>
        <dbReference type="PROSITE-ProRule" id="PRU01330"/>
    </source>
</evidence>
<dbReference type="PANTHER" id="PTHR43785:SF3">
    <property type="entry name" value="GS CATALYTIC DOMAIN-CONTAINING PROTEIN"/>
    <property type="match status" value="1"/>
</dbReference>
<keyword evidence="10" id="KW-1185">Reference proteome</keyword>
<comment type="caution">
    <text evidence="9">The sequence shown here is derived from an EMBL/GenBank/DDBJ whole genome shotgun (WGS) entry which is preliminary data.</text>
</comment>
<evidence type="ECO:0000256" key="4">
    <source>
        <dbReference type="ARBA" id="ARBA00022840"/>
    </source>
</evidence>
<evidence type="ECO:0000256" key="3">
    <source>
        <dbReference type="ARBA" id="ARBA00022741"/>
    </source>
</evidence>